<sequence length="256" mass="28650">MSEVGRAMAKLAAIQKAVESAVNEVINRSRMGPKEPAQYRRHYDSSAVGMYFTQAAQQLGVLRKELPDWFGDFQDLAVDPDVVPNAYSPGRLKQLSRDIGQMMEIRANSEHASHVIKEPQRRAFISHGRSKDWYEVQAHIERDLKLRTLELAQEASQGRTIVEKLEAEASSCDSAVIVMSGDDTDSAGNPRVRENVMHEIGYFQGRYGRRCVILLHEEGVSVPTNLAGIVYVPYPKDTIAATFGVLDRELRSLYGD</sequence>
<dbReference type="AlphaFoldDB" id="C5CLS7"/>
<dbReference type="KEGG" id="vap:Vapar_2712"/>
<name>C5CLS7_VARPS</name>
<dbReference type="HOGENOM" id="CLU_1065333_0_0_4"/>
<evidence type="ECO:0000259" key="1">
    <source>
        <dbReference type="Pfam" id="PF10137"/>
    </source>
</evidence>
<dbReference type="OrthoDB" id="5497289at2"/>
<dbReference type="InterPro" id="IPR019302">
    <property type="entry name" value="CAP12/PCTIR_TIR_dom"/>
</dbReference>
<evidence type="ECO:0000313" key="2">
    <source>
        <dbReference type="EMBL" id="ACS19334.1"/>
    </source>
</evidence>
<gene>
    <name evidence="2" type="ordered locus">Vapar_2712</name>
</gene>
<proteinExistence type="predicted"/>
<dbReference type="GO" id="GO:0050135">
    <property type="term" value="F:NADP+ nucleosidase activity"/>
    <property type="evidence" value="ECO:0007669"/>
    <property type="project" value="InterPro"/>
</dbReference>
<feature type="domain" description="CD-NTase-associated protein 12/Pycsar effector protein TIR" evidence="1">
    <location>
        <begin position="123"/>
        <end position="234"/>
    </location>
</feature>
<reference evidence="2" key="1">
    <citation type="submission" date="2009-06" db="EMBL/GenBank/DDBJ databases">
        <title>Complete sequence of chromosome 1 of Variovorax paradoxus S110.</title>
        <authorList>
            <consortium name="US DOE Joint Genome Institute"/>
            <person name="Lucas S."/>
            <person name="Copeland A."/>
            <person name="Lapidus A."/>
            <person name="Glavina del Rio T."/>
            <person name="Tice H."/>
            <person name="Bruce D."/>
            <person name="Goodwin L."/>
            <person name="Pitluck S."/>
            <person name="Chertkov O."/>
            <person name="Brettin T."/>
            <person name="Detter J.C."/>
            <person name="Han C."/>
            <person name="Larimer F."/>
            <person name="Land M."/>
            <person name="Hauser L."/>
            <person name="Kyrpides N."/>
            <person name="Ovchinnikova G."/>
            <person name="Orwin P."/>
            <person name="Leadbetter J.R."/>
            <person name="Spain J.C."/>
            <person name="Han J.I."/>
        </authorList>
    </citation>
    <scope>NUCLEOTIDE SEQUENCE</scope>
    <source>
        <strain evidence="2">S110</strain>
    </source>
</reference>
<dbReference type="Pfam" id="PF10137">
    <property type="entry name" value="CAP12-PCTIR_TIR"/>
    <property type="match status" value="1"/>
</dbReference>
<organism evidence="2">
    <name type="scientific">Variovorax paradoxus (strain S110)</name>
    <dbReference type="NCBI Taxonomy" id="543728"/>
    <lineage>
        <taxon>Bacteria</taxon>
        <taxon>Pseudomonadati</taxon>
        <taxon>Pseudomonadota</taxon>
        <taxon>Betaproteobacteria</taxon>
        <taxon>Burkholderiales</taxon>
        <taxon>Comamonadaceae</taxon>
        <taxon>Variovorax</taxon>
    </lineage>
</organism>
<dbReference type="eggNOG" id="COG4271">
    <property type="taxonomic scope" value="Bacteria"/>
</dbReference>
<protein>
    <recommendedName>
        <fullName evidence="1">CD-NTase-associated protein 12/Pycsar effector protein TIR domain-containing protein</fullName>
    </recommendedName>
</protein>
<dbReference type="EMBL" id="CP001635">
    <property type="protein sequence ID" value="ACS19334.1"/>
    <property type="molecule type" value="Genomic_DNA"/>
</dbReference>
<accession>C5CLS7</accession>